<evidence type="ECO:0000313" key="1">
    <source>
        <dbReference type="EMBL" id="KAH8976895.1"/>
    </source>
</evidence>
<organism evidence="1 2">
    <name type="scientific">Lactarius akahatsu</name>
    <dbReference type="NCBI Taxonomy" id="416441"/>
    <lineage>
        <taxon>Eukaryota</taxon>
        <taxon>Fungi</taxon>
        <taxon>Dikarya</taxon>
        <taxon>Basidiomycota</taxon>
        <taxon>Agaricomycotina</taxon>
        <taxon>Agaricomycetes</taxon>
        <taxon>Russulales</taxon>
        <taxon>Russulaceae</taxon>
        <taxon>Lactarius</taxon>
    </lineage>
</organism>
<accession>A0AAD4L2V3</accession>
<gene>
    <name evidence="1" type="ORF">EDB92DRAFT_1823030</name>
</gene>
<reference evidence="1" key="1">
    <citation type="submission" date="2022-01" db="EMBL/GenBank/DDBJ databases">
        <title>Comparative genomics reveals a dynamic genome evolution in the ectomycorrhizal milk-cap (Lactarius) mushrooms.</title>
        <authorList>
            <consortium name="DOE Joint Genome Institute"/>
            <person name="Lebreton A."/>
            <person name="Tang N."/>
            <person name="Kuo A."/>
            <person name="LaButti K."/>
            <person name="Drula E."/>
            <person name="Barry K."/>
            <person name="Clum A."/>
            <person name="Lipzen A."/>
            <person name="Mousain D."/>
            <person name="Ng V."/>
            <person name="Wang R."/>
            <person name="Wang X."/>
            <person name="Dai Y."/>
            <person name="Henrissat B."/>
            <person name="Grigoriev I.V."/>
            <person name="Guerin-Laguette A."/>
            <person name="Yu F."/>
            <person name="Martin F.M."/>
        </authorList>
    </citation>
    <scope>NUCLEOTIDE SEQUENCE</scope>
    <source>
        <strain evidence="1">QP</strain>
    </source>
</reference>
<protein>
    <submittedName>
        <fullName evidence="1">Uncharacterized protein</fullName>
    </submittedName>
</protein>
<comment type="caution">
    <text evidence="1">The sequence shown here is derived from an EMBL/GenBank/DDBJ whole genome shotgun (WGS) entry which is preliminary data.</text>
</comment>
<keyword evidence="2" id="KW-1185">Reference proteome</keyword>
<dbReference type="AlphaFoldDB" id="A0AAD4L2V3"/>
<dbReference type="EMBL" id="JAKELL010000416">
    <property type="protein sequence ID" value="KAH8976895.1"/>
    <property type="molecule type" value="Genomic_DNA"/>
</dbReference>
<dbReference type="Proteomes" id="UP001201163">
    <property type="component" value="Unassembled WGS sequence"/>
</dbReference>
<name>A0AAD4L2V3_9AGAM</name>
<proteinExistence type="predicted"/>
<sequence length="198" mass="21571">MSHDVTIVYYLYSATSAFSLAVSWRCDRYGDVLVDQKTRGNAVASVVGRVLPTHLDCGPRGNFSNLGFGSLQTSKFQLHVGKPFGTVFVSDFDKAIANFTTIQRSKAPTGKCVNFIVFDVKDTNLRFARSVYEKRPGTVAVLGGEDVSDLQGSAEDLVKQGDLSKARMYRATIEPLRSVQHGMARRAVPATLVTIMGA</sequence>
<evidence type="ECO:0000313" key="2">
    <source>
        <dbReference type="Proteomes" id="UP001201163"/>
    </source>
</evidence>